<organism evidence="2 3">
    <name type="scientific">Corynebacterium breve</name>
    <dbReference type="NCBI Taxonomy" id="3049799"/>
    <lineage>
        <taxon>Bacteria</taxon>
        <taxon>Bacillati</taxon>
        <taxon>Actinomycetota</taxon>
        <taxon>Actinomycetes</taxon>
        <taxon>Mycobacteriales</taxon>
        <taxon>Corynebacteriaceae</taxon>
        <taxon>Corynebacterium</taxon>
    </lineage>
</organism>
<reference evidence="2 3" key="1">
    <citation type="submission" date="2023-05" db="EMBL/GenBank/DDBJ databases">
        <title>Corynebacterium suedekumii sp. nov. and Corynebacterium breve sp. nov. isolated from raw cow's milk.</title>
        <authorList>
            <person name="Baer M.K."/>
            <person name="Mehl L."/>
            <person name="Hellmuth R."/>
            <person name="Marke G."/>
            <person name="Lipski A."/>
        </authorList>
    </citation>
    <scope>NUCLEOTIDE SEQUENCE [LARGE SCALE GENOMIC DNA]</scope>
    <source>
        <strain evidence="2 3">R4</strain>
    </source>
</reference>
<gene>
    <name evidence="2" type="ORF">QP027_06290</name>
</gene>
<evidence type="ECO:0000259" key="1">
    <source>
        <dbReference type="Pfam" id="PF18305"/>
    </source>
</evidence>
<sequence length="97" mass="11030">MLREHTLPPGKGYWEREYPDSWAILQEIRTDIALVSEDITIPAENILSPRVLRSAVWQVTTESGRWTTHRVAQLLDGLGARDWQITLCAPLIVAHAQ</sequence>
<accession>A0ABY8VN93</accession>
<dbReference type="InterPro" id="IPR044876">
    <property type="entry name" value="HRDC_dom_sf"/>
</dbReference>
<dbReference type="Pfam" id="PF18305">
    <property type="entry name" value="DNA_pol_A_exoN"/>
    <property type="match status" value="1"/>
</dbReference>
<dbReference type="InterPro" id="IPR041605">
    <property type="entry name" value="Exo_C"/>
</dbReference>
<keyword evidence="3" id="KW-1185">Reference proteome</keyword>
<proteinExistence type="predicted"/>
<feature type="domain" description="3'-5' exonuclease C-terminal" evidence="1">
    <location>
        <begin position="8"/>
        <end position="95"/>
    </location>
</feature>
<dbReference type="Gene3D" id="1.10.150.80">
    <property type="entry name" value="HRDC domain"/>
    <property type="match status" value="1"/>
</dbReference>
<dbReference type="EMBL" id="CP126969">
    <property type="protein sequence ID" value="WIM69035.1"/>
    <property type="molecule type" value="Genomic_DNA"/>
</dbReference>
<protein>
    <recommendedName>
        <fullName evidence="1">3'-5' exonuclease C-terminal domain-containing protein</fullName>
    </recommendedName>
</protein>
<evidence type="ECO:0000313" key="2">
    <source>
        <dbReference type="EMBL" id="WIM69035.1"/>
    </source>
</evidence>
<dbReference type="Proteomes" id="UP001225598">
    <property type="component" value="Chromosome"/>
</dbReference>
<evidence type="ECO:0000313" key="3">
    <source>
        <dbReference type="Proteomes" id="UP001225598"/>
    </source>
</evidence>
<name>A0ABY8VN93_9CORY</name>